<protein>
    <recommendedName>
        <fullName evidence="3">PNPLA domain-containing protein</fullName>
    </recommendedName>
</protein>
<evidence type="ECO:0000256" key="2">
    <source>
        <dbReference type="SAM" id="Phobius"/>
    </source>
</evidence>
<keyword evidence="2" id="KW-1133">Transmembrane helix</keyword>
<reference evidence="4 5" key="1">
    <citation type="submission" date="2021-06" db="EMBL/GenBank/DDBJ databases">
        <title>Bradyrhizobium sp. S2-11-4 Genome sequencing.</title>
        <authorList>
            <person name="Jin L."/>
        </authorList>
    </citation>
    <scope>NUCLEOTIDE SEQUENCE [LARGE SCALE GENOMIC DNA]</scope>
    <source>
        <strain evidence="4 5">S2-11-4</strain>
    </source>
</reference>
<feature type="region of interest" description="Disordered" evidence="1">
    <location>
        <begin position="741"/>
        <end position="760"/>
    </location>
</feature>
<evidence type="ECO:0000259" key="3">
    <source>
        <dbReference type="Pfam" id="PF01734"/>
    </source>
</evidence>
<evidence type="ECO:0000313" key="4">
    <source>
        <dbReference type="EMBL" id="QWG25370.1"/>
    </source>
</evidence>
<proteinExistence type="predicted"/>
<feature type="transmembrane region" description="Helical" evidence="2">
    <location>
        <begin position="70"/>
        <end position="88"/>
    </location>
</feature>
<dbReference type="RefSeq" id="WP_215606107.1">
    <property type="nucleotide sequence ID" value="NZ_CP076136.1"/>
</dbReference>
<keyword evidence="2" id="KW-0472">Membrane</keyword>
<feature type="transmembrane region" description="Helical" evidence="2">
    <location>
        <begin position="31"/>
        <end position="49"/>
    </location>
</feature>
<gene>
    <name evidence="4" type="ORF">KMZ93_11060</name>
</gene>
<name>A0A975P2F5_9BRAD</name>
<feature type="transmembrane region" description="Helical" evidence="2">
    <location>
        <begin position="241"/>
        <end position="259"/>
    </location>
</feature>
<accession>A0A975P2F5</accession>
<sequence length="760" mass="82775">MIAAGASYFMFSTPDQIQELYLIFASDLRDSLIKIVTFLLTAMLLCLSINQSARRVWTDRTGLKPTRLQAAIACLIGVVPAVGIAVGLHRSAGYFGLADLNEVLARLAENPLSGEGSNYFDRLTSNFRDLHRAALLGISSLKWASLICVVVAAVFVLVELVYRRGQGNPWWFRMLENNIFIASCILICVGSLQTLSDLKTVSAFLIMISASVGTLTWLALFFVVLLFFLIRLQTMSRRAGLSIAGLLILVALVSDWAGLNDNHTVRTVASATNAESGNLVQDEFYEWWQRRPTERVEAFKALGRSFPVYIVAARGGGLYAAYQTATTLARLYDRCPAIIDHIFLVSSVSGGSIGAAAFSAAIQAEPAPDKTQCSTSKSTSRGKIEALLDRFFASDFLAPLAASALFPDFAQRFLPYPVPAFDRARALERALEVAWVDATSGKSDAFSKGIVQDRKTGAGPILFMNITQAETGEQQVIAPTSDSIEWGRSAVTSAFVSSSETDIALSTAATLSSRFPVILPPASVALEKEPGKWSLWPRIVTRFVDGGYFENSGADTAVKIVRWLEWEAPAESVVKPGQTPESGKQFPEFVFKVIVLGHSAHYSRLYEGAKIIPNSFSELLTPVDAFLQTREVRGDQAVQRAIDLFNSGPALNGERYRVYQVNLNHRFFKFPLGWQLSSITRRLIAANVSDAGVCNDPGQGAFQESGVIEGPNGVPGGMTGFVESFQQNACEQCKIIKEVETGLTSPKPKPEPDQGTDFCS</sequence>
<evidence type="ECO:0000313" key="5">
    <source>
        <dbReference type="Proteomes" id="UP000676951"/>
    </source>
</evidence>
<feature type="transmembrane region" description="Helical" evidence="2">
    <location>
        <begin position="143"/>
        <end position="162"/>
    </location>
</feature>
<feature type="transmembrane region" description="Helical" evidence="2">
    <location>
        <begin position="204"/>
        <end position="229"/>
    </location>
</feature>
<keyword evidence="5" id="KW-1185">Reference proteome</keyword>
<dbReference type="Proteomes" id="UP000676951">
    <property type="component" value="Chromosome"/>
</dbReference>
<organism evidence="4 5">
    <name type="scientific">Bradyrhizobium sediminis</name>
    <dbReference type="NCBI Taxonomy" id="2840469"/>
    <lineage>
        <taxon>Bacteria</taxon>
        <taxon>Pseudomonadati</taxon>
        <taxon>Pseudomonadota</taxon>
        <taxon>Alphaproteobacteria</taxon>
        <taxon>Hyphomicrobiales</taxon>
        <taxon>Nitrobacteraceae</taxon>
        <taxon>Bradyrhizobium</taxon>
    </lineage>
</organism>
<dbReference type="GO" id="GO:0006629">
    <property type="term" value="P:lipid metabolic process"/>
    <property type="evidence" value="ECO:0007669"/>
    <property type="project" value="InterPro"/>
</dbReference>
<dbReference type="EMBL" id="CP076136">
    <property type="protein sequence ID" value="QWG25370.1"/>
    <property type="molecule type" value="Genomic_DNA"/>
</dbReference>
<dbReference type="InterPro" id="IPR002641">
    <property type="entry name" value="PNPLA_dom"/>
</dbReference>
<dbReference type="Pfam" id="PF01734">
    <property type="entry name" value="Patatin"/>
    <property type="match status" value="1"/>
</dbReference>
<dbReference type="AlphaFoldDB" id="A0A975P2F5"/>
<keyword evidence="2" id="KW-0812">Transmembrane</keyword>
<feature type="domain" description="PNPLA" evidence="3">
    <location>
        <begin position="315"/>
        <end position="557"/>
    </location>
</feature>
<evidence type="ECO:0000256" key="1">
    <source>
        <dbReference type="SAM" id="MobiDB-lite"/>
    </source>
</evidence>
<feature type="transmembrane region" description="Helical" evidence="2">
    <location>
        <begin position="174"/>
        <end position="192"/>
    </location>
</feature>